<protein>
    <submittedName>
        <fullName evidence="2">DUF2252 domain-containing protein</fullName>
    </submittedName>
</protein>
<sequence length="501" mass="55466">MTTPNTRTTSQGASTASQDAPTASPDAPTAPRSLTTSQFFATSLSPAERAAHGRHARSHSPRSSHGWFDPDPKRPDPVEVIEHQSATRVQELVPIRYGRMTESPFRFYRGAAAIMATDLGPQPHTGLTVQLCGDAHLLNFRMLASPERHLIFDINDFDETHPGPFEWDVKRLAASLAIAGRANGFSLKEQNTLVRTCVGAYRERMRAFAGMRNLDIWYAQEDTDSLRQLMASSMNRTARRRTQAAAQKARTRTSIKAFEKLTRMTAEGRRIAADPPLIIPLRDLLTDPAAEWQGLETVFAAYARSLSSERRHLLRRYRLVDIARKVVGVGSVGTRCWIVLMVGRDDDDPLLLQAKEADESVLAAHTDAEPYDNQGRRVVSGQRLIQTTSDILLGWTHVDLGLDGRGRDFYVRQLWDWKGIARPETMDPGMLGLFARVCGACLARAHARSGDPIAIAAYLGGSDSFDRALAGFAQDYADRNERDFDALGDAIRIGRVQAESA</sequence>
<proteinExistence type="predicted"/>
<feature type="compositionally biased region" description="Low complexity" evidence="1">
    <location>
        <begin position="16"/>
        <end position="31"/>
    </location>
</feature>
<evidence type="ECO:0000313" key="3">
    <source>
        <dbReference type="Proteomes" id="UP001595839"/>
    </source>
</evidence>
<evidence type="ECO:0000256" key="1">
    <source>
        <dbReference type="SAM" id="MobiDB-lite"/>
    </source>
</evidence>
<reference evidence="3" key="1">
    <citation type="journal article" date="2019" name="Int. J. Syst. Evol. Microbiol.">
        <title>The Global Catalogue of Microorganisms (GCM) 10K type strain sequencing project: providing services to taxonomists for standard genome sequencing and annotation.</title>
        <authorList>
            <consortium name="The Broad Institute Genomics Platform"/>
            <consortium name="The Broad Institute Genome Sequencing Center for Infectious Disease"/>
            <person name="Wu L."/>
            <person name="Ma J."/>
        </authorList>
    </citation>
    <scope>NUCLEOTIDE SEQUENCE [LARGE SCALE GENOMIC DNA]</scope>
    <source>
        <strain evidence="3">CGMCC 4.7177</strain>
    </source>
</reference>
<accession>A0ABV9B571</accession>
<feature type="compositionally biased region" description="Basic and acidic residues" evidence="1">
    <location>
        <begin position="68"/>
        <end position="77"/>
    </location>
</feature>
<feature type="region of interest" description="Disordered" evidence="1">
    <location>
        <begin position="1"/>
        <end position="77"/>
    </location>
</feature>
<dbReference type="Pfam" id="PF10009">
    <property type="entry name" value="DUF2252"/>
    <property type="match status" value="1"/>
</dbReference>
<dbReference type="RefSeq" id="WP_381181705.1">
    <property type="nucleotide sequence ID" value="NZ_JBHSFK010000028.1"/>
</dbReference>
<organism evidence="2 3">
    <name type="scientific">Streptomyces vulcanius</name>
    <dbReference type="NCBI Taxonomy" id="1441876"/>
    <lineage>
        <taxon>Bacteria</taxon>
        <taxon>Bacillati</taxon>
        <taxon>Actinomycetota</taxon>
        <taxon>Actinomycetes</taxon>
        <taxon>Kitasatosporales</taxon>
        <taxon>Streptomycetaceae</taxon>
        <taxon>Streptomyces</taxon>
    </lineage>
</organism>
<feature type="compositionally biased region" description="Basic residues" evidence="1">
    <location>
        <begin position="52"/>
        <end position="62"/>
    </location>
</feature>
<name>A0ABV9B571_9ACTN</name>
<dbReference type="EMBL" id="JBHSFK010000028">
    <property type="protein sequence ID" value="MFC4504701.1"/>
    <property type="molecule type" value="Genomic_DNA"/>
</dbReference>
<dbReference type="InterPro" id="IPR018721">
    <property type="entry name" value="DUF2252"/>
</dbReference>
<keyword evidence="3" id="KW-1185">Reference proteome</keyword>
<dbReference type="PANTHER" id="PTHR39441">
    <property type="entry name" value="DUF2252 DOMAIN-CONTAINING PROTEIN"/>
    <property type="match status" value="1"/>
</dbReference>
<feature type="compositionally biased region" description="Polar residues" evidence="1">
    <location>
        <begin position="32"/>
        <end position="45"/>
    </location>
</feature>
<dbReference type="Proteomes" id="UP001595839">
    <property type="component" value="Unassembled WGS sequence"/>
</dbReference>
<dbReference type="PANTHER" id="PTHR39441:SF1">
    <property type="entry name" value="DUF2252 DOMAIN-CONTAINING PROTEIN"/>
    <property type="match status" value="1"/>
</dbReference>
<comment type="caution">
    <text evidence="2">The sequence shown here is derived from an EMBL/GenBank/DDBJ whole genome shotgun (WGS) entry which is preliminary data.</text>
</comment>
<evidence type="ECO:0000313" key="2">
    <source>
        <dbReference type="EMBL" id="MFC4504701.1"/>
    </source>
</evidence>
<gene>
    <name evidence="2" type="ORF">ACFPIH_35215</name>
</gene>
<feature type="compositionally biased region" description="Polar residues" evidence="1">
    <location>
        <begin position="1"/>
        <end position="15"/>
    </location>
</feature>